<dbReference type="Proteomes" id="UP001066276">
    <property type="component" value="Chromosome 5"/>
</dbReference>
<evidence type="ECO:0000256" key="1">
    <source>
        <dbReference type="SAM" id="MobiDB-lite"/>
    </source>
</evidence>
<dbReference type="EMBL" id="JANPWB010000009">
    <property type="protein sequence ID" value="KAJ1157181.1"/>
    <property type="molecule type" value="Genomic_DNA"/>
</dbReference>
<name>A0AAV7RZR2_PLEWA</name>
<evidence type="ECO:0000313" key="3">
    <source>
        <dbReference type="Proteomes" id="UP001066276"/>
    </source>
</evidence>
<proteinExistence type="predicted"/>
<evidence type="ECO:0000313" key="2">
    <source>
        <dbReference type="EMBL" id="KAJ1157181.1"/>
    </source>
</evidence>
<gene>
    <name evidence="2" type="ORF">NDU88_009896</name>
</gene>
<accession>A0AAV7RZR2</accession>
<comment type="caution">
    <text evidence="2">The sequence shown here is derived from an EMBL/GenBank/DDBJ whole genome shotgun (WGS) entry which is preliminary data.</text>
</comment>
<sequence>MAATCFEGSRAVPRASQGRTPDEASPATPPAVPTRQGPTPRARGIHQRRHTLGQAAKKKDSTQAWGGDEVDSRSRPATQEG</sequence>
<dbReference type="AlphaFoldDB" id="A0AAV7RZR2"/>
<reference evidence="2" key="1">
    <citation type="journal article" date="2022" name="bioRxiv">
        <title>Sequencing and chromosome-scale assembly of the giantPleurodeles waltlgenome.</title>
        <authorList>
            <person name="Brown T."/>
            <person name="Elewa A."/>
            <person name="Iarovenko S."/>
            <person name="Subramanian E."/>
            <person name="Araus A.J."/>
            <person name="Petzold A."/>
            <person name="Susuki M."/>
            <person name="Suzuki K.-i.T."/>
            <person name="Hayashi T."/>
            <person name="Toyoda A."/>
            <person name="Oliveira C."/>
            <person name="Osipova E."/>
            <person name="Leigh N.D."/>
            <person name="Simon A."/>
            <person name="Yun M.H."/>
        </authorList>
    </citation>
    <scope>NUCLEOTIDE SEQUENCE</scope>
    <source>
        <strain evidence="2">20211129_DDA</strain>
        <tissue evidence="2">Liver</tissue>
    </source>
</reference>
<keyword evidence="3" id="KW-1185">Reference proteome</keyword>
<protein>
    <submittedName>
        <fullName evidence="2">Uncharacterized protein</fullName>
    </submittedName>
</protein>
<feature type="region of interest" description="Disordered" evidence="1">
    <location>
        <begin position="1"/>
        <end position="81"/>
    </location>
</feature>
<organism evidence="2 3">
    <name type="scientific">Pleurodeles waltl</name>
    <name type="common">Iberian ribbed newt</name>
    <dbReference type="NCBI Taxonomy" id="8319"/>
    <lineage>
        <taxon>Eukaryota</taxon>
        <taxon>Metazoa</taxon>
        <taxon>Chordata</taxon>
        <taxon>Craniata</taxon>
        <taxon>Vertebrata</taxon>
        <taxon>Euteleostomi</taxon>
        <taxon>Amphibia</taxon>
        <taxon>Batrachia</taxon>
        <taxon>Caudata</taxon>
        <taxon>Salamandroidea</taxon>
        <taxon>Salamandridae</taxon>
        <taxon>Pleurodelinae</taxon>
        <taxon>Pleurodeles</taxon>
    </lineage>
</organism>